<evidence type="ECO:0000256" key="1">
    <source>
        <dbReference type="SAM" id="MobiDB-lite"/>
    </source>
</evidence>
<protein>
    <submittedName>
        <fullName evidence="2">Uncharacterized protein</fullName>
    </submittedName>
</protein>
<dbReference type="Pfam" id="PF05141">
    <property type="entry name" value="DIT1_PvcA"/>
    <property type="match status" value="2"/>
</dbReference>
<name>A0A072P641_9EURO</name>
<keyword evidence="3" id="KW-1185">Reference proteome</keyword>
<dbReference type="HOGENOM" id="CLU_038280_2_0_1"/>
<comment type="caution">
    <text evidence="2">The sequence shown here is derived from an EMBL/GenBank/DDBJ whole genome shotgun (WGS) entry which is preliminary data.</text>
</comment>
<gene>
    <name evidence="2" type="ORF">A1O9_12818</name>
</gene>
<dbReference type="PANTHER" id="PTHR37285:SF5">
    <property type="entry name" value="SPORE WALL MATURATION PROTEIN DIT1"/>
    <property type="match status" value="1"/>
</dbReference>
<dbReference type="RefSeq" id="XP_013253685.1">
    <property type="nucleotide sequence ID" value="XM_013398231.1"/>
</dbReference>
<dbReference type="EMBL" id="AMGV01000028">
    <property type="protein sequence ID" value="KEF51095.1"/>
    <property type="molecule type" value="Genomic_DNA"/>
</dbReference>
<reference evidence="2 3" key="1">
    <citation type="submission" date="2013-03" db="EMBL/GenBank/DDBJ databases">
        <title>The Genome Sequence of Exophiala aquamarina CBS 119918.</title>
        <authorList>
            <consortium name="The Broad Institute Genomics Platform"/>
            <person name="Cuomo C."/>
            <person name="de Hoog S."/>
            <person name="Gorbushina A."/>
            <person name="Walker B."/>
            <person name="Young S.K."/>
            <person name="Zeng Q."/>
            <person name="Gargeya S."/>
            <person name="Fitzgerald M."/>
            <person name="Haas B."/>
            <person name="Abouelleil A."/>
            <person name="Allen A.W."/>
            <person name="Alvarado L."/>
            <person name="Arachchi H.M."/>
            <person name="Berlin A.M."/>
            <person name="Chapman S.B."/>
            <person name="Gainer-Dewar J."/>
            <person name="Goldberg J."/>
            <person name="Griggs A."/>
            <person name="Gujja S."/>
            <person name="Hansen M."/>
            <person name="Howarth C."/>
            <person name="Imamovic A."/>
            <person name="Ireland A."/>
            <person name="Larimer J."/>
            <person name="McCowan C."/>
            <person name="Murphy C."/>
            <person name="Pearson M."/>
            <person name="Poon T.W."/>
            <person name="Priest M."/>
            <person name="Roberts A."/>
            <person name="Saif S."/>
            <person name="Shea T."/>
            <person name="Sisk P."/>
            <person name="Sykes S."/>
            <person name="Wortman J."/>
            <person name="Nusbaum C."/>
            <person name="Birren B."/>
        </authorList>
    </citation>
    <scope>NUCLEOTIDE SEQUENCE [LARGE SCALE GENOMIC DNA]</scope>
    <source>
        <strain evidence="2 3">CBS 119918</strain>
    </source>
</reference>
<dbReference type="Proteomes" id="UP000027920">
    <property type="component" value="Unassembled WGS sequence"/>
</dbReference>
<dbReference type="STRING" id="1182545.A0A072P641"/>
<dbReference type="AlphaFoldDB" id="A0A072P641"/>
<dbReference type="PANTHER" id="PTHR37285">
    <property type="entry name" value="SPORE WALL MATURATION PROTEIN DIT1"/>
    <property type="match status" value="1"/>
</dbReference>
<evidence type="ECO:0000313" key="2">
    <source>
        <dbReference type="EMBL" id="KEF51095.1"/>
    </source>
</evidence>
<accession>A0A072P641</accession>
<dbReference type="VEuPathDB" id="FungiDB:A1O9_12818"/>
<dbReference type="GeneID" id="25287712"/>
<organism evidence="2 3">
    <name type="scientific">Exophiala aquamarina CBS 119918</name>
    <dbReference type="NCBI Taxonomy" id="1182545"/>
    <lineage>
        <taxon>Eukaryota</taxon>
        <taxon>Fungi</taxon>
        <taxon>Dikarya</taxon>
        <taxon>Ascomycota</taxon>
        <taxon>Pezizomycotina</taxon>
        <taxon>Eurotiomycetes</taxon>
        <taxon>Chaetothyriomycetidae</taxon>
        <taxon>Chaetothyriales</taxon>
        <taxon>Herpotrichiellaceae</taxon>
        <taxon>Exophiala</taxon>
    </lineage>
</organism>
<feature type="region of interest" description="Disordered" evidence="1">
    <location>
        <begin position="9"/>
        <end position="62"/>
    </location>
</feature>
<feature type="compositionally biased region" description="Low complexity" evidence="1">
    <location>
        <begin position="37"/>
        <end position="51"/>
    </location>
</feature>
<dbReference type="InterPro" id="IPR007817">
    <property type="entry name" value="Isocyanide_synthase_DIT1"/>
</dbReference>
<evidence type="ECO:0000313" key="3">
    <source>
        <dbReference type="Proteomes" id="UP000027920"/>
    </source>
</evidence>
<proteinExistence type="predicted"/>
<feature type="compositionally biased region" description="Basic and acidic residues" evidence="1">
    <location>
        <begin position="18"/>
        <end position="28"/>
    </location>
</feature>
<dbReference type="OrthoDB" id="429813at2759"/>
<sequence length="480" mass="54283">MEPVLNALHTELIPVSHESPKEGDDHLIKPSSTTAIETTEMELSSSTSSGRETSRDPPVVESATSDTSLKILEVIFDYALNKFSDSRQRLEAGRPRFLSVIEKFISVGAPVETCLPAFPFKCVILTICSVETVVISPRLLRRTLSHLKTRLITVFKAWKWRLMLQVSRSANKVYKVLGILPDKAEEIALKRLNDMCLRIGTVHAPGARCTIISDGLVYNGLLYIPWIAWEQLNSRLIRSTDLLSISDRDTWAYGQALRAMALEKGFDRIRFSRLRDFVDFPLPDKLEEITYVANATNFRRFIFNKFGKDDIDIDYEIATNPDTKMTYLGYRRFLESDLKYIFPLGDGRSNHSYKKAVGYVAKQMLIRGYAFASVVKHAFGDHLRLSIHQSTGEHKISMSLLNTKTGFTTPWHCSVALMADGDWVSAPMGEFKNDPRMKLVYENDRPSYFEEVTVDEGGHECCSGLAVEVSKDSNQVLTLE</sequence>